<dbReference type="Pfam" id="PF04577">
    <property type="entry name" value="Glyco_transf_61"/>
    <property type="match status" value="1"/>
</dbReference>
<dbReference type="AlphaFoldDB" id="A0A9W6LVV3"/>
<feature type="domain" description="Glycosyltransferase 61 catalytic" evidence="1">
    <location>
        <begin position="81"/>
        <end position="245"/>
    </location>
</feature>
<sequence length="467" mass="51685">MEPLSARVVSDAVVSPVVVREDRPGELLMGVFDASGRYVDGTVTDRRSGLRGSPIPHELLVDVEDADVPEAIYAGDLHMHFGHFLLESLARLSAASAAPDVPIVWTAAQTWGDRESFRPWQREILDILGVRNPIRFITRPTRFRMLHVPEIGYRYDDWIHPDHARFLAQHRGPSAEPGRRLWLSRGAIESGIRDLGSDAAERHLRAAGWTVVNPERMSVREQLDQISRAEVIGGEEGSAFHAILLLADVGARRFEVVRRRGPEHRNFRTIGEARDVDQRFHSLAGERILHAEGRDVTKLSRSAVALLDALEVPRALPLAPRAGDRAAAAIARERKVQRLLEVGARTAFAAATSGARTVLVVSTRLEEDPRAYRALEGRVDELPLARYRELFVETPGTYDLIRIAGETAEDVLRDVDASAEFATADTVWVLDDDAAGREAAAALREREGTVVRHERAGGETAWTVARG</sequence>
<keyword evidence="3" id="KW-1185">Reference proteome</keyword>
<protein>
    <recommendedName>
        <fullName evidence="1">Glycosyltransferase 61 catalytic domain-containing protein</fullName>
    </recommendedName>
</protein>
<dbReference type="EMBL" id="BSEJ01000004">
    <property type="protein sequence ID" value="GLJ61134.1"/>
    <property type="molecule type" value="Genomic_DNA"/>
</dbReference>
<evidence type="ECO:0000313" key="2">
    <source>
        <dbReference type="EMBL" id="GLJ61134.1"/>
    </source>
</evidence>
<dbReference type="Proteomes" id="UP001142462">
    <property type="component" value="Unassembled WGS sequence"/>
</dbReference>
<dbReference type="GO" id="GO:0016757">
    <property type="term" value="F:glycosyltransferase activity"/>
    <property type="evidence" value="ECO:0007669"/>
    <property type="project" value="InterPro"/>
</dbReference>
<evidence type="ECO:0000259" key="1">
    <source>
        <dbReference type="Pfam" id="PF04577"/>
    </source>
</evidence>
<comment type="caution">
    <text evidence="2">The sequence shown here is derived from an EMBL/GenBank/DDBJ whole genome shotgun (WGS) entry which is preliminary data.</text>
</comment>
<accession>A0A9W6LVV3</accession>
<dbReference type="InterPro" id="IPR049625">
    <property type="entry name" value="Glyco_transf_61_cat"/>
</dbReference>
<name>A0A9W6LVV3_9MICO</name>
<gene>
    <name evidence="2" type="ORF">GCM10017576_12630</name>
</gene>
<organism evidence="2 3">
    <name type="scientific">Microbacterium barkeri</name>
    <dbReference type="NCBI Taxonomy" id="33917"/>
    <lineage>
        <taxon>Bacteria</taxon>
        <taxon>Bacillati</taxon>
        <taxon>Actinomycetota</taxon>
        <taxon>Actinomycetes</taxon>
        <taxon>Micrococcales</taxon>
        <taxon>Microbacteriaceae</taxon>
        <taxon>Microbacterium</taxon>
    </lineage>
</organism>
<dbReference type="RefSeq" id="WP_271172840.1">
    <property type="nucleotide sequence ID" value="NZ_BSEJ01000004.1"/>
</dbReference>
<evidence type="ECO:0000313" key="3">
    <source>
        <dbReference type="Proteomes" id="UP001142462"/>
    </source>
</evidence>
<reference evidence="2" key="1">
    <citation type="journal article" date="2014" name="Int. J. Syst. Evol. Microbiol.">
        <title>Complete genome sequence of Corynebacterium casei LMG S-19264T (=DSM 44701T), isolated from a smear-ripened cheese.</title>
        <authorList>
            <consortium name="US DOE Joint Genome Institute (JGI-PGF)"/>
            <person name="Walter F."/>
            <person name="Albersmeier A."/>
            <person name="Kalinowski J."/>
            <person name="Ruckert C."/>
        </authorList>
    </citation>
    <scope>NUCLEOTIDE SEQUENCE</scope>
    <source>
        <strain evidence="2">VKM Ac-1020</strain>
    </source>
</reference>
<reference evidence="2" key="2">
    <citation type="submission" date="2023-01" db="EMBL/GenBank/DDBJ databases">
        <authorList>
            <person name="Sun Q."/>
            <person name="Evtushenko L."/>
        </authorList>
    </citation>
    <scope>NUCLEOTIDE SEQUENCE</scope>
    <source>
        <strain evidence="2">VKM Ac-1020</strain>
    </source>
</reference>
<proteinExistence type="predicted"/>